<organism evidence="1 2">
    <name type="scientific">Molorchus minor</name>
    <dbReference type="NCBI Taxonomy" id="1323400"/>
    <lineage>
        <taxon>Eukaryota</taxon>
        <taxon>Metazoa</taxon>
        <taxon>Ecdysozoa</taxon>
        <taxon>Arthropoda</taxon>
        <taxon>Hexapoda</taxon>
        <taxon>Insecta</taxon>
        <taxon>Pterygota</taxon>
        <taxon>Neoptera</taxon>
        <taxon>Endopterygota</taxon>
        <taxon>Coleoptera</taxon>
        <taxon>Polyphaga</taxon>
        <taxon>Cucujiformia</taxon>
        <taxon>Chrysomeloidea</taxon>
        <taxon>Cerambycidae</taxon>
        <taxon>Lamiinae</taxon>
        <taxon>Monochamini</taxon>
        <taxon>Molorchus</taxon>
    </lineage>
</organism>
<dbReference type="EMBL" id="JAPWTJ010000681">
    <property type="protein sequence ID" value="KAJ8976398.1"/>
    <property type="molecule type" value="Genomic_DNA"/>
</dbReference>
<evidence type="ECO:0000313" key="1">
    <source>
        <dbReference type="EMBL" id="KAJ8976398.1"/>
    </source>
</evidence>
<reference evidence="1" key="1">
    <citation type="journal article" date="2023" name="Insect Mol. Biol.">
        <title>Genome sequencing provides insights into the evolution of gene families encoding plant cell wall-degrading enzymes in longhorned beetles.</title>
        <authorList>
            <person name="Shin N.R."/>
            <person name="Okamura Y."/>
            <person name="Kirsch R."/>
            <person name="Pauchet Y."/>
        </authorList>
    </citation>
    <scope>NUCLEOTIDE SEQUENCE</scope>
    <source>
        <strain evidence="1">MMC_N1</strain>
    </source>
</reference>
<accession>A0ABQ9JDX9</accession>
<dbReference type="Proteomes" id="UP001162164">
    <property type="component" value="Unassembled WGS sequence"/>
</dbReference>
<gene>
    <name evidence="1" type="ORF">NQ317_003948</name>
</gene>
<keyword evidence="2" id="KW-1185">Reference proteome</keyword>
<name>A0ABQ9JDX9_9CUCU</name>
<comment type="caution">
    <text evidence="1">The sequence shown here is derived from an EMBL/GenBank/DDBJ whole genome shotgun (WGS) entry which is preliminary data.</text>
</comment>
<proteinExistence type="predicted"/>
<evidence type="ECO:0000313" key="2">
    <source>
        <dbReference type="Proteomes" id="UP001162164"/>
    </source>
</evidence>
<protein>
    <submittedName>
        <fullName evidence="1">Uncharacterized protein</fullName>
    </submittedName>
</protein>
<sequence length="68" mass="7845">MSLNNIEDLGNTLVIAILEFQEPLLMYLALRLAHVNHQRLFIKYTSNKCTIQPVGIFLGRCLQILQNF</sequence>